<dbReference type="InterPro" id="IPR039804">
    <property type="entry name" value="RING-CH-C4HC3_LTN1"/>
</dbReference>
<dbReference type="Pfam" id="PF22958">
    <property type="entry name" value="Ltn1_1st"/>
    <property type="match status" value="1"/>
</dbReference>
<evidence type="ECO:0000256" key="5">
    <source>
        <dbReference type="ARBA" id="ARBA00012483"/>
    </source>
</evidence>
<protein>
    <recommendedName>
        <fullName evidence="6 16">E3 ubiquitin-protein ligase listerin</fullName>
        <ecNumber evidence="5 16">2.3.2.27</ecNumber>
    </recommendedName>
    <alternativeName>
        <fullName evidence="16">RING-type E3 ubiquitin transferase listerin</fullName>
    </alternativeName>
</protein>
<evidence type="ECO:0000256" key="6">
    <source>
        <dbReference type="ARBA" id="ARBA00017157"/>
    </source>
</evidence>
<dbReference type="Pfam" id="PF22999">
    <property type="entry name" value="LTN1_E3_ligase_6th"/>
    <property type="match status" value="1"/>
</dbReference>
<dbReference type="PANTHER" id="PTHR12389">
    <property type="entry name" value="ZINC FINGER PROTEIN 294"/>
    <property type="match status" value="1"/>
</dbReference>
<dbReference type="GO" id="GO:0005829">
    <property type="term" value="C:cytosol"/>
    <property type="evidence" value="ECO:0007669"/>
    <property type="project" value="UniProtKB-SubCell"/>
</dbReference>
<dbReference type="Gene3D" id="3.30.40.10">
    <property type="entry name" value="Zinc/RING finger domain, C3HC4 (zinc finger)"/>
    <property type="match status" value="1"/>
</dbReference>
<evidence type="ECO:0000259" key="17">
    <source>
        <dbReference type="PROSITE" id="PS50089"/>
    </source>
</evidence>
<dbReference type="EMBL" id="NAJP01000011">
    <property type="protein sequence ID" value="TKA45553.1"/>
    <property type="molecule type" value="Genomic_DNA"/>
</dbReference>
<comment type="function">
    <text evidence="16">E3 ubiquitin-protein ligase. Component of the ribosome quality control complex (RQC), a ribosome-associated complex that mediates ubiquitination and extraction of incompletely synthesized nascent chains for proteasomal degradation.</text>
</comment>
<comment type="catalytic activity">
    <reaction evidence="1 16">
        <text>S-ubiquitinyl-[E2 ubiquitin-conjugating enzyme]-L-cysteine + [acceptor protein]-L-lysine = [E2 ubiquitin-conjugating enzyme]-L-cysteine + N(6)-ubiquitinyl-[acceptor protein]-L-lysine.</text>
        <dbReference type="EC" id="2.3.2.27"/>
    </reaction>
</comment>
<evidence type="ECO:0000256" key="12">
    <source>
        <dbReference type="ARBA" id="ARBA00022786"/>
    </source>
</evidence>
<dbReference type="PROSITE" id="PS50089">
    <property type="entry name" value="ZF_RING_2"/>
    <property type="match status" value="1"/>
</dbReference>
<dbReference type="FunFam" id="3.30.40.10:FF:000038">
    <property type="entry name" value="E3 ubiquitin-protein ligase listerin"/>
    <property type="match status" value="1"/>
</dbReference>
<dbReference type="GO" id="GO:0072344">
    <property type="term" value="P:rescue of stalled ribosome"/>
    <property type="evidence" value="ECO:0007669"/>
    <property type="project" value="UniProtKB-UniRule"/>
</dbReference>
<dbReference type="InterPro" id="IPR013083">
    <property type="entry name" value="Znf_RING/FYVE/PHD"/>
</dbReference>
<evidence type="ECO:0000256" key="3">
    <source>
        <dbReference type="ARBA" id="ARBA00004906"/>
    </source>
</evidence>
<dbReference type="SUPFAM" id="SSF48371">
    <property type="entry name" value="ARM repeat"/>
    <property type="match status" value="1"/>
</dbReference>
<dbReference type="GO" id="GO:1990116">
    <property type="term" value="P:ribosome-associated ubiquitin-dependent protein catabolic process"/>
    <property type="evidence" value="ECO:0007669"/>
    <property type="project" value="UniProtKB-UniRule"/>
</dbReference>
<evidence type="ECO:0000256" key="15">
    <source>
        <dbReference type="PROSITE-ProRule" id="PRU00175"/>
    </source>
</evidence>
<evidence type="ECO:0000256" key="14">
    <source>
        <dbReference type="ARBA" id="ARBA00055150"/>
    </source>
</evidence>
<dbReference type="InterPro" id="IPR011016">
    <property type="entry name" value="Znf_RING-CH"/>
</dbReference>
<dbReference type="Pfam" id="PF23009">
    <property type="entry name" value="UBC_like"/>
    <property type="match status" value="1"/>
</dbReference>
<organism evidence="18 19">
    <name type="scientific">Friedmanniomyces endolithicus</name>
    <dbReference type="NCBI Taxonomy" id="329885"/>
    <lineage>
        <taxon>Eukaryota</taxon>
        <taxon>Fungi</taxon>
        <taxon>Dikarya</taxon>
        <taxon>Ascomycota</taxon>
        <taxon>Pezizomycotina</taxon>
        <taxon>Dothideomycetes</taxon>
        <taxon>Dothideomycetidae</taxon>
        <taxon>Mycosphaerellales</taxon>
        <taxon>Teratosphaeriaceae</taxon>
        <taxon>Friedmanniomyces</taxon>
    </lineage>
</organism>
<dbReference type="UniPathway" id="UPA00143"/>
<evidence type="ECO:0000256" key="8">
    <source>
        <dbReference type="ARBA" id="ARBA00022679"/>
    </source>
</evidence>
<accession>A0A4U0VA68</accession>
<evidence type="ECO:0000256" key="9">
    <source>
        <dbReference type="ARBA" id="ARBA00022723"/>
    </source>
</evidence>
<comment type="function">
    <text evidence="14">E3 ubiquitin-protein ligase component of the ribosome quality control complex (RQC), a ribosome-associated complex that mediates ubiquitination and extraction of incompletely synthesized nascent chains for proteasomal degradation. Mediates ubiquitination of proteins derived from mRNAs lacking stop codons (non-stop proteins) and other translation arrest products induced by poly-lysine sequences and tandem rare codons. Ubiquitination leads to CDC48 recruitment for extraction and degradation of the incomplete translation product. May indirectly play a role in chromatin function and transcription.</text>
</comment>
<evidence type="ECO:0000256" key="4">
    <source>
        <dbReference type="ARBA" id="ARBA00007997"/>
    </source>
</evidence>
<dbReference type="GO" id="GO:1990112">
    <property type="term" value="C:RQC complex"/>
    <property type="evidence" value="ECO:0007669"/>
    <property type="project" value="UniProtKB-UniRule"/>
</dbReference>
<evidence type="ECO:0000256" key="1">
    <source>
        <dbReference type="ARBA" id="ARBA00000900"/>
    </source>
</evidence>
<keyword evidence="11 15" id="KW-0863">Zinc-finger</keyword>
<dbReference type="InterPro" id="IPR054477">
    <property type="entry name" value="LTN1_E3_ligase_6th"/>
</dbReference>
<dbReference type="EC" id="2.3.2.27" evidence="5 16"/>
<comment type="pathway">
    <text evidence="3 16">Protein modification; protein ubiquitination.</text>
</comment>
<feature type="domain" description="RING-type" evidence="17">
    <location>
        <begin position="1568"/>
        <end position="1614"/>
    </location>
</feature>
<proteinExistence type="inferred from homology"/>
<keyword evidence="10" id="KW-0677">Repeat</keyword>
<keyword evidence="8 16" id="KW-0808">Transferase</keyword>
<reference evidence="18 19" key="1">
    <citation type="submission" date="2017-03" db="EMBL/GenBank/DDBJ databases">
        <title>Genomes of endolithic fungi from Antarctica.</title>
        <authorList>
            <person name="Coleine C."/>
            <person name="Masonjones S."/>
            <person name="Stajich J.E."/>
        </authorList>
    </citation>
    <scope>NUCLEOTIDE SEQUENCE [LARGE SCALE GENOMIC DNA]</scope>
    <source>
        <strain evidence="18 19">CCFEE 5311</strain>
    </source>
</reference>
<dbReference type="CDD" id="cd16491">
    <property type="entry name" value="RING-CH-C4HC3_LTN1"/>
    <property type="match status" value="1"/>
</dbReference>
<evidence type="ECO:0000256" key="10">
    <source>
        <dbReference type="ARBA" id="ARBA00022737"/>
    </source>
</evidence>
<comment type="subunit">
    <text evidence="16">Component of the ribosome quality control complex (RQC).</text>
</comment>
<dbReference type="SMART" id="SM01197">
    <property type="entry name" value="FANCL_C"/>
    <property type="match status" value="1"/>
</dbReference>
<evidence type="ECO:0000256" key="13">
    <source>
        <dbReference type="ARBA" id="ARBA00022833"/>
    </source>
</evidence>
<comment type="caution">
    <text evidence="18">The sequence shown here is derived from an EMBL/GenBank/DDBJ whole genome shotgun (WGS) entry which is preliminary data.</text>
</comment>
<evidence type="ECO:0000256" key="7">
    <source>
        <dbReference type="ARBA" id="ARBA00022490"/>
    </source>
</evidence>
<keyword evidence="9 16" id="KW-0479">Metal-binding</keyword>
<evidence type="ECO:0000256" key="11">
    <source>
        <dbReference type="ARBA" id="ARBA00022771"/>
    </source>
</evidence>
<evidence type="ECO:0000313" key="18">
    <source>
        <dbReference type="EMBL" id="TKA45553.1"/>
    </source>
</evidence>
<dbReference type="InterPro" id="IPR039795">
    <property type="entry name" value="LTN1/Rkr1"/>
</dbReference>
<dbReference type="InterPro" id="IPR016024">
    <property type="entry name" value="ARM-type_fold"/>
</dbReference>
<evidence type="ECO:0000313" key="19">
    <source>
        <dbReference type="Proteomes" id="UP000310066"/>
    </source>
</evidence>
<dbReference type="PANTHER" id="PTHR12389:SF0">
    <property type="entry name" value="E3 UBIQUITIN-PROTEIN LIGASE LISTERIN"/>
    <property type="match status" value="1"/>
</dbReference>
<sequence length="1620" mass="177899">MSKKQFRSQASSGKAAGGFGAFSSSAFGSTESSALSYIQEPPDYSAINDVNVVVAFKNLSKKDSTTKAKALEDIQLHIAEPETEVEEGLLEAWVKLYPRLSIDCARRVRQLAHVCNGNICSKSGKRTAKHLPRMVGSWLAGCYDSDRAAARAAQDALALVFSSAEKVVALKKTFQGAILAYCKDALLHETLQTLSDERTVSPADAENTYARVVATSLAVVNNLLSEMPLEETAKQETIYEDIIGHSKLWDFACHSDPGVRRSAHRLLQTALAKQPILVESNRKLISTAYIYKGLASDQTGSTTDFAATLEALSIRFPSLWTEDYSGKRPALSRFRQFLKHGSRSGSIEFWTAAKSLFASIPTDVLPKTYEEAKDLLIAARDGVARKEERFSASAAWPAYFTLVSTLVPDIVGEGRQKISAECAMPVIAEYLHPSPETTDWAIHGAKTAHIVAQAVKVSGMAALLEHEWPKYAEQLLELAKTSQPQQSKAFEKSQMQVAAAGKRWTALQRELYAEDLPSTAKATFLAANVKIAAECAALLKSREGKPYGAAAILEELVRVHELKLLQDVDFRTTLEDLLTADDLSWLSWPSRQHLIRCLYALSSEHFFPDLFARVLSKGVDYDGSSEGSCKLLRDFFPRDVPIAAVSAARESAPLQKFVYDIVKPGSGDVPGAVFLQLRTVGALTAETSEKIISRLIASLPDTENSEDLALTIQFFATMDSATLQSLAGKPGGDQLLSNLLRLEQHEDETISQNAAAISSRLSASLGDANTKTNFSIVLQNLEKVSSKSLSMDALHELTGRLMGDQGSITDLKQMLPSIDVWKSSVRAAVRVPKPSLAILSPFGGAVNLVQNSSPGEQGPVEMDSQGLSQALRIAMHVARLLASTDAKSKLAEIEAQWTVVALLHMCVLLAEDNLSIVGINASWHPGSSAFTEVTVLEFVTEANAVLNGYWEALRPVKSANEDDEPTAYGQLMLAVRQLQHGQDSESPALRYYTALADASITDNLFELHGHGAEQAKDGEASLKASRLGKDTMSIAAVIVGQQRSLAGTQTITRFCNELVADLTDISLSDAQRRKATLEQLVLLNTIIHTQEDAVTSIAKQRLIFLVKRLIPALTDSPALSIKAEIIKALSSLLPSIQDIYGDHWSQALSYVLSTWTFADTESAAENDAEDRILITHATLKLYGTLRKLSKSDEPNDDLVNVLKDNNEKIYLGLVTLLKAANGVSDEAHQPLMVTHELLTRQIGQLPYQALPDFEELFPLLYTPSRAIQQGAFDLLRKQVVAAQEQISLDAALEKKTTQLPDELLSLILEAPTLDSLVDAPFDRTMPLPLQGYLYSWRLLFDHFDGSSYRVKTDYIEQLKEGTYLSGLLSFTFDFLGHSRGKPIDASKFDIQTYVQDTEASPERDVQWLLTHLYYLALTHLPGLVKSYYLNIRSRQTLQAVESWTAKYISPLIVNASLQSVAEWAEKSVKEDPENEKMSVKVGMRSREVNVGYVVDEQTMAIKVVLPEAYPLASAQVVGVSRVAVKEEKWQSWLRNCQGVITFSSGSIIDGLTAWRKNVTGALKGQTECAICYSIIDAHRQLPSKRCPTCKNLFHSGCLVKWFKTSNASTCPLCRNSFNFN</sequence>
<gene>
    <name evidence="18" type="ORF">B0A54_04092</name>
</gene>
<keyword evidence="12 16" id="KW-0833">Ubl conjugation pathway</keyword>
<dbReference type="InterPro" id="IPR001841">
    <property type="entry name" value="Znf_RING"/>
</dbReference>
<comment type="subcellular location">
    <subcellularLocation>
        <location evidence="2">Cytoplasm</location>
        <location evidence="2">Cytosol</location>
    </subcellularLocation>
</comment>
<dbReference type="InterPro" id="IPR054478">
    <property type="entry name" value="LTN1_UBC"/>
</dbReference>
<name>A0A4U0VA68_9PEZI</name>
<dbReference type="GO" id="GO:0016567">
    <property type="term" value="P:protein ubiquitination"/>
    <property type="evidence" value="ECO:0007669"/>
    <property type="project" value="UniProtKB-UniPathway"/>
</dbReference>
<dbReference type="GO" id="GO:0061630">
    <property type="term" value="F:ubiquitin protein ligase activity"/>
    <property type="evidence" value="ECO:0007669"/>
    <property type="project" value="UniProtKB-UniRule"/>
</dbReference>
<dbReference type="STRING" id="329885.A0A4U0VA68"/>
<dbReference type="Pfam" id="PF13639">
    <property type="entry name" value="zf-RING_2"/>
    <property type="match status" value="1"/>
</dbReference>
<dbReference type="Proteomes" id="UP000310066">
    <property type="component" value="Unassembled WGS sequence"/>
</dbReference>
<dbReference type="SUPFAM" id="SSF57850">
    <property type="entry name" value="RING/U-box"/>
    <property type="match status" value="1"/>
</dbReference>
<comment type="similarity">
    <text evidence="4 16">Belongs to the LTN1 family.</text>
</comment>
<keyword evidence="7" id="KW-0963">Cytoplasm</keyword>
<dbReference type="InterPro" id="IPR011989">
    <property type="entry name" value="ARM-like"/>
</dbReference>
<dbReference type="GO" id="GO:0008270">
    <property type="term" value="F:zinc ion binding"/>
    <property type="evidence" value="ECO:0007669"/>
    <property type="project" value="UniProtKB-KW"/>
</dbReference>
<dbReference type="GO" id="GO:0043023">
    <property type="term" value="F:ribosomal large subunit binding"/>
    <property type="evidence" value="ECO:0007669"/>
    <property type="project" value="TreeGrafter"/>
</dbReference>
<dbReference type="InterPro" id="IPR054476">
    <property type="entry name" value="Ltn1_N"/>
</dbReference>
<dbReference type="SMART" id="SM00744">
    <property type="entry name" value="RINGv"/>
    <property type="match status" value="1"/>
</dbReference>
<dbReference type="OrthoDB" id="6108at2759"/>
<dbReference type="Gene3D" id="1.25.10.10">
    <property type="entry name" value="Leucine-rich Repeat Variant"/>
    <property type="match status" value="1"/>
</dbReference>
<evidence type="ECO:0000256" key="16">
    <source>
        <dbReference type="RuleBase" id="RU367090"/>
    </source>
</evidence>
<keyword evidence="13 16" id="KW-0862">Zinc</keyword>
<evidence type="ECO:0000256" key="2">
    <source>
        <dbReference type="ARBA" id="ARBA00004514"/>
    </source>
</evidence>